<keyword evidence="4" id="KW-1185">Reference proteome</keyword>
<proteinExistence type="predicted"/>
<dbReference type="InterPro" id="IPR036188">
    <property type="entry name" value="FAD/NAD-bd_sf"/>
</dbReference>
<evidence type="ECO:0000256" key="1">
    <source>
        <dbReference type="ARBA" id="ARBA00023002"/>
    </source>
</evidence>
<gene>
    <name evidence="3" type="ORF">C8N38_12513</name>
</gene>
<protein>
    <submittedName>
        <fullName evidence="3">Glycine/D-amino acid oxidase-like deaminating enzyme</fullName>
    </submittedName>
</protein>
<feature type="domain" description="FAD dependent oxidoreductase" evidence="2">
    <location>
        <begin position="38"/>
        <end position="387"/>
    </location>
</feature>
<keyword evidence="1" id="KW-0560">Oxidoreductase</keyword>
<evidence type="ECO:0000313" key="4">
    <source>
        <dbReference type="Proteomes" id="UP000244037"/>
    </source>
</evidence>
<organism evidence="3 4">
    <name type="scientific">Rhodovulum kholense</name>
    <dbReference type="NCBI Taxonomy" id="453584"/>
    <lineage>
        <taxon>Bacteria</taxon>
        <taxon>Pseudomonadati</taxon>
        <taxon>Pseudomonadota</taxon>
        <taxon>Alphaproteobacteria</taxon>
        <taxon>Rhodobacterales</taxon>
        <taxon>Paracoccaceae</taxon>
        <taxon>Rhodovulum</taxon>
    </lineage>
</organism>
<dbReference type="Proteomes" id="UP000244037">
    <property type="component" value="Unassembled WGS sequence"/>
</dbReference>
<dbReference type="GO" id="GO:0005737">
    <property type="term" value="C:cytoplasm"/>
    <property type="evidence" value="ECO:0007669"/>
    <property type="project" value="TreeGrafter"/>
</dbReference>
<dbReference type="PANTHER" id="PTHR13847">
    <property type="entry name" value="SARCOSINE DEHYDROGENASE-RELATED"/>
    <property type="match status" value="1"/>
</dbReference>
<dbReference type="Gene3D" id="3.30.9.10">
    <property type="entry name" value="D-Amino Acid Oxidase, subunit A, domain 2"/>
    <property type="match status" value="1"/>
</dbReference>
<dbReference type="EMBL" id="QAYC01000025">
    <property type="protein sequence ID" value="PTW40292.1"/>
    <property type="molecule type" value="Genomic_DNA"/>
</dbReference>
<dbReference type="Gene3D" id="3.50.50.60">
    <property type="entry name" value="FAD/NAD(P)-binding domain"/>
    <property type="match status" value="1"/>
</dbReference>
<sequence>MTDMADPAVFADDYKPLPYWWEAAPPETGSDPLHAEADIAVVGSGYTGLHAALQTARAGLSTVVIEAETPGWGCSTRNGGQISTCIKPSFATLSARYGPDLAAAILRDGQASLDHIERVIADEGLETGFQRVGRFHGAHLPQCYDSLARDIAAPNPAYETGAYMVPRDAMQAELGTRAYWGGAVFPRHASIDPGRYHAALLRLCRAAGVQIVSRARVTELERLSPGFRLRTAKGALKAGKVILATNGYSGPVSPWHRRRVIPIGSYVIATEPVPKTVMDRLFPTDRILSDTRKLVYYYRPSPDRTRVLFGGRVSLRETDPDRTGPVLLRELVRLFPDLKGTRISHSWAGTVAFSFDTLMHAGEDDGLFHAMGYCGSGVGMAGYLGMKIGRRAAGLEDAETAFDRLPYPTRPFYTGTPWFLAPSVLVYRVRDRFGW</sequence>
<comment type="caution">
    <text evidence="3">The sequence shown here is derived from an EMBL/GenBank/DDBJ whole genome shotgun (WGS) entry which is preliminary data.</text>
</comment>
<dbReference type="InterPro" id="IPR006076">
    <property type="entry name" value="FAD-dep_OxRdtase"/>
</dbReference>
<dbReference type="Pfam" id="PF01266">
    <property type="entry name" value="DAO"/>
    <property type="match status" value="1"/>
</dbReference>
<accession>A0A8E2VG77</accession>
<dbReference type="PANTHER" id="PTHR13847:SF281">
    <property type="entry name" value="FAD DEPENDENT OXIDOREDUCTASE DOMAIN-CONTAINING PROTEIN"/>
    <property type="match status" value="1"/>
</dbReference>
<evidence type="ECO:0000259" key="2">
    <source>
        <dbReference type="Pfam" id="PF01266"/>
    </source>
</evidence>
<reference evidence="3 4" key="1">
    <citation type="submission" date="2018-04" db="EMBL/GenBank/DDBJ databases">
        <title>Genomic Encyclopedia of Archaeal and Bacterial Type Strains, Phase II (KMG-II): from individual species to whole genera.</title>
        <authorList>
            <person name="Goeker M."/>
        </authorList>
    </citation>
    <scope>NUCLEOTIDE SEQUENCE [LARGE SCALE GENOMIC DNA]</scope>
    <source>
        <strain evidence="3 4">DSM 19783</strain>
    </source>
</reference>
<dbReference type="GO" id="GO:0016491">
    <property type="term" value="F:oxidoreductase activity"/>
    <property type="evidence" value="ECO:0007669"/>
    <property type="project" value="UniProtKB-KW"/>
</dbReference>
<name>A0A8E2VG77_9RHOB</name>
<evidence type="ECO:0000313" key="3">
    <source>
        <dbReference type="EMBL" id="PTW40292.1"/>
    </source>
</evidence>
<dbReference type="SUPFAM" id="SSF51905">
    <property type="entry name" value="FAD/NAD(P)-binding domain"/>
    <property type="match status" value="1"/>
</dbReference>
<dbReference type="AlphaFoldDB" id="A0A8E2VG77"/>